<gene>
    <name evidence="1" type="ORF">GBAR_LOCUS21707</name>
</gene>
<dbReference type="PROSITE" id="PS51257">
    <property type="entry name" value="PROKAR_LIPOPROTEIN"/>
    <property type="match status" value="1"/>
</dbReference>
<dbReference type="PANTHER" id="PTHR36300:SF1">
    <property type="entry name" value="RAW, ISOFORM A"/>
    <property type="match status" value="1"/>
</dbReference>
<dbReference type="PANTHER" id="PTHR36300">
    <property type="entry name" value="RAW, ISOFORM A"/>
    <property type="match status" value="1"/>
</dbReference>
<evidence type="ECO:0000313" key="2">
    <source>
        <dbReference type="Proteomes" id="UP001174909"/>
    </source>
</evidence>
<reference evidence="1" key="1">
    <citation type="submission" date="2023-03" db="EMBL/GenBank/DDBJ databases">
        <authorList>
            <person name="Steffen K."/>
            <person name="Cardenas P."/>
        </authorList>
    </citation>
    <scope>NUCLEOTIDE SEQUENCE</scope>
</reference>
<dbReference type="Proteomes" id="UP001174909">
    <property type="component" value="Unassembled WGS sequence"/>
</dbReference>
<accession>A0AA35WZW1</accession>
<dbReference type="GO" id="GO:0005886">
    <property type="term" value="C:plasma membrane"/>
    <property type="evidence" value="ECO:0007669"/>
    <property type="project" value="TreeGrafter"/>
</dbReference>
<organism evidence="1 2">
    <name type="scientific">Geodia barretti</name>
    <name type="common">Barrett's horny sponge</name>
    <dbReference type="NCBI Taxonomy" id="519541"/>
    <lineage>
        <taxon>Eukaryota</taxon>
        <taxon>Metazoa</taxon>
        <taxon>Porifera</taxon>
        <taxon>Demospongiae</taxon>
        <taxon>Heteroscleromorpha</taxon>
        <taxon>Tetractinellida</taxon>
        <taxon>Astrophorina</taxon>
        <taxon>Geodiidae</taxon>
        <taxon>Geodia</taxon>
    </lineage>
</organism>
<sequence>MKDPETMNTYLFVAGSFTACLARLGGSCTDSSGTQEHGGATAQLLRAFSKTEAAISTSEASDLLKTATEAAETMGREGGGGEKLNETETWGAFCIACVLLVTQKHRKLHPLPSKCHQRRCAEKSGGSGARNTCKYDVFLGGSCNPTSWRKDIVIPRLLKEGISFYNPQVDHWSPELIDIEEEAKQAASTLLYVIDDQTRAVSSMVEVANFVGSGRDVLVVVSDIQGESPVISGDVLTPREVKDLNRGREFVRTVSETAGNLVESSVHRAVSSLLDPSSWGQSVSEVDTSTSSSDTCCGKPLGDTLTQRLRLLRQVHTMYDTDRRGQLTEHETERALEAVECSQEMVHAVLSEAPQWSLGKRDRITFEVFVVLYAEAWYWSVVGGVGERGRSLVDRTSSYLRGGLQKLTGWLWMSSPSSLPPPLTPSLRPHPTSCDVYLGGSCGATSWRADDVIPILRQYGVTFFNPQIADWNVSLIPVEQRAREQCSVLLYVIGGDTLSVGSMAEVAYYIGQERKMALVLSDIPTSPHLTTPERDLQLSERAVRDYNRGRAYLANMAHKKHVHLYSNSADAALCAVYLVKGFEIPTTQNSIPLWGTSV</sequence>
<name>A0AA35WZW1_GEOBA</name>
<dbReference type="AlphaFoldDB" id="A0AA35WZW1"/>
<protein>
    <submittedName>
        <fullName evidence="1">Uncharacterized protein</fullName>
    </submittedName>
</protein>
<dbReference type="InterPro" id="IPR039470">
    <property type="entry name" value="Nuc_deoxyri_tr2"/>
</dbReference>
<dbReference type="SUPFAM" id="SSF52309">
    <property type="entry name" value="N-(deoxy)ribosyltransferase-like"/>
    <property type="match status" value="1"/>
</dbReference>
<dbReference type="Pfam" id="PF15891">
    <property type="entry name" value="Nuc_deoxyri_tr2"/>
    <property type="match status" value="2"/>
</dbReference>
<keyword evidence="2" id="KW-1185">Reference proteome</keyword>
<dbReference type="EMBL" id="CASHTH010003024">
    <property type="protein sequence ID" value="CAI8039009.1"/>
    <property type="molecule type" value="Genomic_DNA"/>
</dbReference>
<dbReference type="Gene3D" id="3.40.50.450">
    <property type="match status" value="2"/>
</dbReference>
<comment type="caution">
    <text evidence="1">The sequence shown here is derived from an EMBL/GenBank/DDBJ whole genome shotgun (WGS) entry which is preliminary data.</text>
</comment>
<proteinExistence type="predicted"/>
<evidence type="ECO:0000313" key="1">
    <source>
        <dbReference type="EMBL" id="CAI8039009.1"/>
    </source>
</evidence>